<dbReference type="EMBL" id="CM010720">
    <property type="protein sequence ID" value="RZC67733.1"/>
    <property type="molecule type" value="Genomic_DNA"/>
</dbReference>
<keyword evidence="2" id="KW-1185">Reference proteome</keyword>
<gene>
    <name evidence="1" type="ORF">C5167_011420</name>
</gene>
<evidence type="ECO:0000313" key="2">
    <source>
        <dbReference type="Proteomes" id="UP000316621"/>
    </source>
</evidence>
<evidence type="ECO:0000313" key="1">
    <source>
        <dbReference type="EMBL" id="RZC67733.1"/>
    </source>
</evidence>
<dbReference type="AlphaFoldDB" id="A0A4Y7K2Y9"/>
<dbReference type="Proteomes" id="UP000316621">
    <property type="component" value="Chromosome 6"/>
</dbReference>
<accession>A0A4Y7K2Y9</accession>
<reference evidence="1 2" key="1">
    <citation type="journal article" date="2018" name="Science">
        <title>The opium poppy genome and morphinan production.</title>
        <authorList>
            <person name="Guo L."/>
            <person name="Winzer T."/>
            <person name="Yang X."/>
            <person name="Li Y."/>
            <person name="Ning Z."/>
            <person name="He Z."/>
            <person name="Teodor R."/>
            <person name="Lu Y."/>
            <person name="Bowser T.A."/>
            <person name="Graham I.A."/>
            <person name="Ye K."/>
        </authorList>
    </citation>
    <scope>NUCLEOTIDE SEQUENCE [LARGE SCALE GENOMIC DNA]</scope>
    <source>
        <strain evidence="2">cv. HN1</strain>
        <tissue evidence="1">Leaves</tissue>
    </source>
</reference>
<name>A0A4Y7K2Y9_PAPSO</name>
<dbReference type="Gramene" id="RZC67733">
    <property type="protein sequence ID" value="RZC67733"/>
    <property type="gene ID" value="C5167_011420"/>
</dbReference>
<organism evidence="1 2">
    <name type="scientific">Papaver somniferum</name>
    <name type="common">Opium poppy</name>
    <dbReference type="NCBI Taxonomy" id="3469"/>
    <lineage>
        <taxon>Eukaryota</taxon>
        <taxon>Viridiplantae</taxon>
        <taxon>Streptophyta</taxon>
        <taxon>Embryophyta</taxon>
        <taxon>Tracheophyta</taxon>
        <taxon>Spermatophyta</taxon>
        <taxon>Magnoliopsida</taxon>
        <taxon>Ranunculales</taxon>
        <taxon>Papaveraceae</taxon>
        <taxon>Papaveroideae</taxon>
        <taxon>Papaver</taxon>
    </lineage>
</organism>
<sequence length="29" mass="3358">MELTIKDPFDQLGTKTDHFVHKQMAVVDL</sequence>
<proteinExistence type="predicted"/>
<protein>
    <submittedName>
        <fullName evidence="1">Uncharacterized protein</fullName>
    </submittedName>
</protein>